<evidence type="ECO:0000313" key="1">
    <source>
        <dbReference type="Proteomes" id="UP000887565"/>
    </source>
</evidence>
<dbReference type="OMA" id="PHATHLV"/>
<proteinExistence type="predicted"/>
<dbReference type="FunFam" id="3.40.720.10:FF:000017">
    <property type="entry name" value="Predicted protein"/>
    <property type="match status" value="1"/>
</dbReference>
<dbReference type="InterPro" id="IPR004245">
    <property type="entry name" value="DUF229"/>
</dbReference>
<dbReference type="WBParaSite" id="nRc.2.0.1.t46617-RA">
    <property type="protein sequence ID" value="nRc.2.0.1.t46617-RA"/>
    <property type="gene ID" value="nRc.2.0.1.g46617"/>
</dbReference>
<dbReference type="SUPFAM" id="SSF53649">
    <property type="entry name" value="Alkaline phosphatase-like"/>
    <property type="match status" value="1"/>
</dbReference>
<dbReference type="Proteomes" id="UP000887565">
    <property type="component" value="Unplaced"/>
</dbReference>
<name>A0A915L730_ROMCU</name>
<reference evidence="2" key="1">
    <citation type="submission" date="2022-11" db="UniProtKB">
        <authorList>
            <consortium name="WormBaseParasite"/>
        </authorList>
    </citation>
    <scope>IDENTIFICATION</scope>
</reference>
<dbReference type="PANTHER" id="PTHR10974:SF1">
    <property type="entry name" value="FI08016P-RELATED"/>
    <property type="match status" value="1"/>
</dbReference>
<dbReference type="PANTHER" id="PTHR10974">
    <property type="entry name" value="FI08016P-RELATED"/>
    <property type="match status" value="1"/>
</dbReference>
<dbReference type="Gene3D" id="3.40.720.10">
    <property type="entry name" value="Alkaline Phosphatase, subunit A"/>
    <property type="match status" value="1"/>
</dbReference>
<dbReference type="CDD" id="cd16021">
    <property type="entry name" value="ALP_like"/>
    <property type="match status" value="1"/>
</dbReference>
<protein>
    <submittedName>
        <fullName evidence="2">Sulfatase N-terminal domain-containing protein</fullName>
    </submittedName>
</protein>
<organism evidence="1 2">
    <name type="scientific">Romanomermis culicivorax</name>
    <name type="common">Nematode worm</name>
    <dbReference type="NCBI Taxonomy" id="13658"/>
    <lineage>
        <taxon>Eukaryota</taxon>
        <taxon>Metazoa</taxon>
        <taxon>Ecdysozoa</taxon>
        <taxon>Nematoda</taxon>
        <taxon>Enoplea</taxon>
        <taxon>Dorylaimia</taxon>
        <taxon>Mermithida</taxon>
        <taxon>Mermithoidea</taxon>
        <taxon>Mermithidae</taxon>
        <taxon>Romanomermis</taxon>
    </lineage>
</organism>
<dbReference type="AlphaFoldDB" id="A0A915L730"/>
<sequence length="407" mass="47846">MNKVGENSYPNLMTMLTGKRAKTEQDDMPLEMDPYDKNKFDSAPIIWRHFAAKGYATVFNEDWTTYGTFHYYAQGFAKKPVDYYYHMFWLVADRNYKNRYCVANSPSGEVHTDITRRHLVALKDTLQFGFHFFTDYSHQSEDDINMADEIYARFFRDMFEQGHLNKTAVFFFGDHGHRFSDIRQTLIGSFEEHNPMFGIWFPEWFYGQHPHLKGVLRRNTDRYSSTFDVYEALKDILNEEYDTPVQNPKLKRGLSLLRTMPEKRTCKQAGVPDRYCLCKEEIPIDVRNDTVIEAAEYTIKLLNKYLRANVIGKKCHKIELDVILGATSIDYDQNWGQGHDHLNKMKLILSTRPNKAIFEVILGKNRQNWTTQNEWTLSGEIERISEYGHSADCIDDKHLRKYCTCKS</sequence>
<dbReference type="Pfam" id="PF02995">
    <property type="entry name" value="DUF229"/>
    <property type="match status" value="1"/>
</dbReference>
<evidence type="ECO:0000313" key="2">
    <source>
        <dbReference type="WBParaSite" id="nRc.2.0.1.t46617-RA"/>
    </source>
</evidence>
<dbReference type="InterPro" id="IPR017850">
    <property type="entry name" value="Alkaline_phosphatase_core_sf"/>
</dbReference>
<keyword evidence="1" id="KW-1185">Reference proteome</keyword>
<dbReference type="GO" id="GO:0005615">
    <property type="term" value="C:extracellular space"/>
    <property type="evidence" value="ECO:0007669"/>
    <property type="project" value="TreeGrafter"/>
</dbReference>
<accession>A0A915L730</accession>